<keyword evidence="4" id="KW-1185">Reference proteome</keyword>
<evidence type="ECO:0000313" key="3">
    <source>
        <dbReference type="EMBL" id="MFD1187812.1"/>
    </source>
</evidence>
<gene>
    <name evidence="3" type="ORF">ACFQ2O_16470</name>
</gene>
<organism evidence="3 4">
    <name type="scientific">Pontibacter rugosus</name>
    <dbReference type="NCBI Taxonomy" id="1745966"/>
    <lineage>
        <taxon>Bacteria</taxon>
        <taxon>Pseudomonadati</taxon>
        <taxon>Bacteroidota</taxon>
        <taxon>Cytophagia</taxon>
        <taxon>Cytophagales</taxon>
        <taxon>Hymenobacteraceae</taxon>
        <taxon>Pontibacter</taxon>
    </lineage>
</organism>
<accession>A0ABW3SV49</accession>
<dbReference type="PROSITE" id="PS51257">
    <property type="entry name" value="PROKAR_LIPOPROTEIN"/>
    <property type="match status" value="1"/>
</dbReference>
<dbReference type="Proteomes" id="UP001597094">
    <property type="component" value="Unassembled WGS sequence"/>
</dbReference>
<evidence type="ECO:0000256" key="2">
    <source>
        <dbReference type="SAM" id="SignalP"/>
    </source>
</evidence>
<sequence length="103" mass="11134">MYIKKIKPTLLSLTVAIMATLSMASCNKGTEPGETNVERSGIVEEGSLVGSDEDKSNVERDTLVGESHYDHADHEEHEDNNAKVLGDGAYDGKGNGVERDEVQ</sequence>
<comment type="caution">
    <text evidence="3">The sequence shown here is derived from an EMBL/GenBank/DDBJ whole genome shotgun (WGS) entry which is preliminary data.</text>
</comment>
<feature type="signal peptide" evidence="2">
    <location>
        <begin position="1"/>
        <end position="24"/>
    </location>
</feature>
<proteinExistence type="predicted"/>
<keyword evidence="2" id="KW-0732">Signal</keyword>
<feature type="chain" id="PRO_5047501955" evidence="2">
    <location>
        <begin position="25"/>
        <end position="103"/>
    </location>
</feature>
<feature type="compositionally biased region" description="Basic and acidic residues" evidence="1">
    <location>
        <begin position="52"/>
        <end position="81"/>
    </location>
</feature>
<evidence type="ECO:0000256" key="1">
    <source>
        <dbReference type="SAM" id="MobiDB-lite"/>
    </source>
</evidence>
<reference evidence="4" key="1">
    <citation type="journal article" date="2019" name="Int. J. Syst. Evol. Microbiol.">
        <title>The Global Catalogue of Microorganisms (GCM) 10K type strain sequencing project: providing services to taxonomists for standard genome sequencing and annotation.</title>
        <authorList>
            <consortium name="The Broad Institute Genomics Platform"/>
            <consortium name="The Broad Institute Genome Sequencing Center for Infectious Disease"/>
            <person name="Wu L."/>
            <person name="Ma J."/>
        </authorList>
    </citation>
    <scope>NUCLEOTIDE SEQUENCE [LARGE SCALE GENOMIC DNA]</scope>
    <source>
        <strain evidence="4">JCM 31319</strain>
    </source>
</reference>
<name>A0ABW3SV49_9BACT</name>
<feature type="region of interest" description="Disordered" evidence="1">
    <location>
        <begin position="29"/>
        <end position="103"/>
    </location>
</feature>
<evidence type="ECO:0000313" key="4">
    <source>
        <dbReference type="Proteomes" id="UP001597094"/>
    </source>
</evidence>
<dbReference type="EMBL" id="JBHTLD010000177">
    <property type="protein sequence ID" value="MFD1187812.1"/>
    <property type="molecule type" value="Genomic_DNA"/>
</dbReference>
<dbReference type="RefSeq" id="WP_377530165.1">
    <property type="nucleotide sequence ID" value="NZ_JBHTLD010000177.1"/>
</dbReference>
<protein>
    <submittedName>
        <fullName evidence="3">Uncharacterized protein</fullName>
    </submittedName>
</protein>